<proteinExistence type="predicted"/>
<sequence>MKKTTLSLSVLMLICCLFSSVKAQEKRQEFYQLKIYSFETKEQLQRTEDFFKNAYLPALAEIGINEVGVFKPREESKDDSLKQIYILLPFNSLEQWVNLEKNLAENKNYRQNGREYLESSHNNRPYLRFQSIILKAFKDHPVVQTPSFESPRKERVYELRSYQSPTGKYFRNKLEMFNKGGEVKLFDKLGFNAVFYGEVISGPAMPNLMYMTTFSNSDSREQHWQNFSDAPEWKELSAKKEYADNVSHIDITFLYPTEYSAY</sequence>
<gene>
    <name evidence="3" type="ORF">RM539_05655</name>
</gene>
<dbReference type="RefSeq" id="WP_311502458.1">
    <property type="nucleotide sequence ID" value="NZ_JAVRHK010000003.1"/>
</dbReference>
<accession>A0ABU3D3F2</accession>
<dbReference type="Pfam" id="PF07978">
    <property type="entry name" value="NIPSNAP"/>
    <property type="match status" value="1"/>
</dbReference>
<dbReference type="EMBL" id="JAVRHK010000003">
    <property type="protein sequence ID" value="MDT0676065.1"/>
    <property type="molecule type" value="Genomic_DNA"/>
</dbReference>
<comment type="caution">
    <text evidence="3">The sequence shown here is derived from an EMBL/GenBank/DDBJ whole genome shotgun (WGS) entry which is preliminary data.</text>
</comment>
<feature type="signal peptide" evidence="1">
    <location>
        <begin position="1"/>
        <end position="23"/>
    </location>
</feature>
<dbReference type="InterPro" id="IPR012577">
    <property type="entry name" value="NIPSNAP"/>
</dbReference>
<protein>
    <submittedName>
        <fullName evidence="3">NIPSNAP family protein</fullName>
    </submittedName>
</protein>
<dbReference type="InterPro" id="IPR011008">
    <property type="entry name" value="Dimeric_a/b-barrel"/>
</dbReference>
<dbReference type="Proteomes" id="UP001262582">
    <property type="component" value="Unassembled WGS sequence"/>
</dbReference>
<evidence type="ECO:0000259" key="2">
    <source>
        <dbReference type="Pfam" id="PF07978"/>
    </source>
</evidence>
<reference evidence="3 4" key="1">
    <citation type="submission" date="2023-09" db="EMBL/GenBank/DDBJ databases">
        <authorList>
            <person name="Rey-Velasco X."/>
        </authorList>
    </citation>
    <scope>NUCLEOTIDE SEQUENCE [LARGE SCALE GENOMIC DNA]</scope>
    <source>
        <strain evidence="3 4">F117</strain>
    </source>
</reference>
<dbReference type="SUPFAM" id="SSF54909">
    <property type="entry name" value="Dimeric alpha+beta barrel"/>
    <property type="match status" value="1"/>
</dbReference>
<organism evidence="3 4">
    <name type="scientific">Autumnicola musiva</name>
    <dbReference type="NCBI Taxonomy" id="3075589"/>
    <lineage>
        <taxon>Bacteria</taxon>
        <taxon>Pseudomonadati</taxon>
        <taxon>Bacteroidota</taxon>
        <taxon>Flavobacteriia</taxon>
        <taxon>Flavobacteriales</taxon>
        <taxon>Flavobacteriaceae</taxon>
        <taxon>Autumnicola</taxon>
    </lineage>
</organism>
<keyword evidence="1" id="KW-0732">Signal</keyword>
<name>A0ABU3D3F2_9FLAO</name>
<feature type="chain" id="PRO_5046235993" evidence="1">
    <location>
        <begin position="24"/>
        <end position="262"/>
    </location>
</feature>
<dbReference type="Gene3D" id="3.30.70.100">
    <property type="match status" value="2"/>
</dbReference>
<evidence type="ECO:0000256" key="1">
    <source>
        <dbReference type="SAM" id="SignalP"/>
    </source>
</evidence>
<evidence type="ECO:0000313" key="4">
    <source>
        <dbReference type="Proteomes" id="UP001262582"/>
    </source>
</evidence>
<evidence type="ECO:0000313" key="3">
    <source>
        <dbReference type="EMBL" id="MDT0676065.1"/>
    </source>
</evidence>
<feature type="domain" description="NIPSNAP" evidence="2">
    <location>
        <begin position="157"/>
        <end position="260"/>
    </location>
</feature>
<keyword evidence="4" id="KW-1185">Reference proteome</keyword>